<proteinExistence type="predicted"/>
<feature type="compositionally biased region" description="Low complexity" evidence="1">
    <location>
        <begin position="189"/>
        <end position="206"/>
    </location>
</feature>
<dbReference type="Proteomes" id="UP000780801">
    <property type="component" value="Unassembled WGS sequence"/>
</dbReference>
<keyword evidence="3" id="KW-1185">Reference proteome</keyword>
<dbReference type="AlphaFoldDB" id="A0A9P6KF22"/>
<organism evidence="2 3">
    <name type="scientific">Lunasporangiospora selenospora</name>
    <dbReference type="NCBI Taxonomy" id="979761"/>
    <lineage>
        <taxon>Eukaryota</taxon>
        <taxon>Fungi</taxon>
        <taxon>Fungi incertae sedis</taxon>
        <taxon>Mucoromycota</taxon>
        <taxon>Mortierellomycotina</taxon>
        <taxon>Mortierellomycetes</taxon>
        <taxon>Mortierellales</taxon>
        <taxon>Mortierellaceae</taxon>
        <taxon>Lunasporangiospora</taxon>
    </lineage>
</organism>
<dbReference type="EMBL" id="JAABOA010001027">
    <property type="protein sequence ID" value="KAF9582503.1"/>
    <property type="molecule type" value="Genomic_DNA"/>
</dbReference>
<feature type="region of interest" description="Disordered" evidence="1">
    <location>
        <begin position="87"/>
        <end position="121"/>
    </location>
</feature>
<feature type="region of interest" description="Disordered" evidence="1">
    <location>
        <begin position="189"/>
        <end position="213"/>
    </location>
</feature>
<feature type="region of interest" description="Disordered" evidence="1">
    <location>
        <begin position="21"/>
        <end position="73"/>
    </location>
</feature>
<evidence type="ECO:0000313" key="2">
    <source>
        <dbReference type="EMBL" id="KAF9582503.1"/>
    </source>
</evidence>
<gene>
    <name evidence="2" type="ORF">BGW38_000128</name>
</gene>
<sequence>MASMDDFRSYYTTTDLPSTQAKKLRVKAKKTTSLPRATSLHDPQLSLNPETSNSTILHTTPEKHLSGESTRPVSILSDSGTLVSLDSAHPSDFSHREHAPFSSALSRSNSNSTTTTLTVPAPSFAKSGKAYNQQQRTPSYDGQHFKLILQQLEALVEQFEGLNDQVLDAMCDFDEAALGLRSPFLSRSASPSLTSHGSSPTSSPSPDQALTEKGQPDCLLYEPSGLELDRQILAQSFTDQVLTAWSKLREAIASSNDTDCPPSPPPRRFLLWPSPKQDKKKHLKMAAQLKNCVVAFWGAQNNFLDRAQLVLDAFQDPSELESEDRVRILRSRHLHSLLSTTRVCIPELEKIELLGEKVRLDQDQMAHNVDRIHPVWMDILVVIK</sequence>
<evidence type="ECO:0000256" key="1">
    <source>
        <dbReference type="SAM" id="MobiDB-lite"/>
    </source>
</evidence>
<protein>
    <submittedName>
        <fullName evidence="2">Uncharacterized protein</fullName>
    </submittedName>
</protein>
<accession>A0A9P6KF22</accession>
<dbReference type="OrthoDB" id="2445484at2759"/>
<reference evidence="2" key="1">
    <citation type="journal article" date="2020" name="Fungal Divers.">
        <title>Resolving the Mortierellaceae phylogeny through synthesis of multi-gene phylogenetics and phylogenomics.</title>
        <authorList>
            <person name="Vandepol N."/>
            <person name="Liber J."/>
            <person name="Desiro A."/>
            <person name="Na H."/>
            <person name="Kennedy M."/>
            <person name="Barry K."/>
            <person name="Grigoriev I.V."/>
            <person name="Miller A.N."/>
            <person name="O'Donnell K."/>
            <person name="Stajich J.E."/>
            <person name="Bonito G."/>
        </authorList>
    </citation>
    <scope>NUCLEOTIDE SEQUENCE</scope>
    <source>
        <strain evidence="2">KOD1015</strain>
    </source>
</reference>
<comment type="caution">
    <text evidence="2">The sequence shown here is derived from an EMBL/GenBank/DDBJ whole genome shotgun (WGS) entry which is preliminary data.</text>
</comment>
<feature type="compositionally biased region" description="Low complexity" evidence="1">
    <location>
        <begin position="102"/>
        <end position="121"/>
    </location>
</feature>
<feature type="compositionally biased region" description="Polar residues" evidence="1">
    <location>
        <begin position="45"/>
        <end position="58"/>
    </location>
</feature>
<evidence type="ECO:0000313" key="3">
    <source>
        <dbReference type="Proteomes" id="UP000780801"/>
    </source>
</evidence>
<name>A0A9P6KF22_9FUNG</name>